<dbReference type="Proteomes" id="UP000789572">
    <property type="component" value="Unassembled WGS sequence"/>
</dbReference>
<proteinExistence type="predicted"/>
<dbReference type="AlphaFoldDB" id="A0A9N9G8C8"/>
<evidence type="ECO:0000313" key="2">
    <source>
        <dbReference type="EMBL" id="CAG8592138.1"/>
    </source>
</evidence>
<feature type="compositionally biased region" description="Basic and acidic residues" evidence="1">
    <location>
        <begin position="20"/>
        <end position="38"/>
    </location>
</feature>
<dbReference type="EMBL" id="CAJVPJ010001463">
    <property type="protein sequence ID" value="CAG8592138.1"/>
    <property type="molecule type" value="Genomic_DNA"/>
</dbReference>
<protein>
    <submittedName>
        <fullName evidence="2">9264_t:CDS:1</fullName>
    </submittedName>
</protein>
<evidence type="ECO:0000256" key="1">
    <source>
        <dbReference type="SAM" id="MobiDB-lite"/>
    </source>
</evidence>
<reference evidence="2" key="1">
    <citation type="submission" date="2021-06" db="EMBL/GenBank/DDBJ databases">
        <authorList>
            <person name="Kallberg Y."/>
            <person name="Tangrot J."/>
            <person name="Rosling A."/>
        </authorList>
    </citation>
    <scope>NUCLEOTIDE SEQUENCE</scope>
    <source>
        <strain evidence="2">IA702</strain>
    </source>
</reference>
<name>A0A9N9G8C8_9GLOM</name>
<feature type="region of interest" description="Disordered" evidence="1">
    <location>
        <begin position="1"/>
        <end position="49"/>
    </location>
</feature>
<keyword evidence="3" id="KW-1185">Reference proteome</keyword>
<feature type="compositionally biased region" description="Polar residues" evidence="1">
    <location>
        <begin position="39"/>
        <end position="49"/>
    </location>
</feature>
<organism evidence="2 3">
    <name type="scientific">Paraglomus occultum</name>
    <dbReference type="NCBI Taxonomy" id="144539"/>
    <lineage>
        <taxon>Eukaryota</taxon>
        <taxon>Fungi</taxon>
        <taxon>Fungi incertae sedis</taxon>
        <taxon>Mucoromycota</taxon>
        <taxon>Glomeromycotina</taxon>
        <taxon>Glomeromycetes</taxon>
        <taxon>Paraglomerales</taxon>
        <taxon>Paraglomeraceae</taxon>
        <taxon>Paraglomus</taxon>
    </lineage>
</organism>
<sequence>MKNHGGLEIGELVGEIQISDEYHQEEEQKSKDSEREQNIGETNGNMRGR</sequence>
<gene>
    <name evidence="2" type="ORF">POCULU_LOCUS7030</name>
</gene>
<comment type="caution">
    <text evidence="2">The sequence shown here is derived from an EMBL/GenBank/DDBJ whole genome shotgun (WGS) entry which is preliminary data.</text>
</comment>
<accession>A0A9N9G8C8</accession>
<feature type="non-terminal residue" evidence="2">
    <location>
        <position position="49"/>
    </location>
</feature>
<evidence type="ECO:0000313" key="3">
    <source>
        <dbReference type="Proteomes" id="UP000789572"/>
    </source>
</evidence>